<reference evidence="3 4" key="1">
    <citation type="submission" date="2018-12" db="EMBL/GenBank/DDBJ databases">
        <authorList>
            <consortium name="Pathogen Informatics"/>
        </authorList>
    </citation>
    <scope>NUCLEOTIDE SEQUENCE [LARGE SCALE GENOMIC DNA]</scope>
    <source>
        <strain evidence="3 4">NCTC10951</strain>
    </source>
</reference>
<keyword evidence="2" id="KW-0812">Transmembrane</keyword>
<organism evidence="3 4">
    <name type="scientific">Actinomyces viscosus</name>
    <dbReference type="NCBI Taxonomy" id="1656"/>
    <lineage>
        <taxon>Bacteria</taxon>
        <taxon>Bacillati</taxon>
        <taxon>Actinomycetota</taxon>
        <taxon>Actinomycetes</taxon>
        <taxon>Actinomycetales</taxon>
        <taxon>Actinomycetaceae</taxon>
        <taxon>Actinomyces</taxon>
    </lineage>
</organism>
<dbReference type="AlphaFoldDB" id="A0A448PM74"/>
<name>A0A448PM74_ACTVI</name>
<feature type="transmembrane region" description="Helical" evidence="2">
    <location>
        <begin position="43"/>
        <end position="66"/>
    </location>
</feature>
<feature type="compositionally biased region" description="Basic and acidic residues" evidence="1">
    <location>
        <begin position="1"/>
        <end position="15"/>
    </location>
</feature>
<protein>
    <submittedName>
        <fullName evidence="3">Uncharacterized protein</fullName>
    </submittedName>
</protein>
<sequence>MPDEHAEPDQDRAPFEPEGTEPDSARHGRAPRDWRAALSGKSATWWTVRVVLVVAVLAVVGAAYLVDVATNPGHGPEAARVRHIADAAAKHLSSDPSVVSAKVVEASADPGGTVARVDARLKDETSPEQAAQLLASTHDAAFGNSKEERGMIAGVHLSWTVKNSSIDSYFDLGAASSDIKARTVKDLTPVGEAVTLLRPEEPSDLRVDYGSVTTIPGTLTSPSGSRATRSLSMRGWLVETYSDDDGQFATPPFQEIVTAARQVRATGTIKTSGKTLSITGLVTDADQSLTVDTAAPVVHAVTDCNAAGLTTLTINNTPDKNTSNDSDSITFTCQDGAWTPQHHGTRGQDEAAILQRATEL</sequence>
<keyword evidence="2" id="KW-1133">Transmembrane helix</keyword>
<proteinExistence type="predicted"/>
<gene>
    <name evidence="3" type="ORF">NCTC10951_01905</name>
</gene>
<feature type="compositionally biased region" description="Basic and acidic residues" evidence="1">
    <location>
        <begin position="23"/>
        <end position="32"/>
    </location>
</feature>
<accession>A0A448PM74</accession>
<evidence type="ECO:0000313" key="3">
    <source>
        <dbReference type="EMBL" id="VEI16878.1"/>
    </source>
</evidence>
<evidence type="ECO:0000256" key="1">
    <source>
        <dbReference type="SAM" id="MobiDB-lite"/>
    </source>
</evidence>
<dbReference type="RefSeq" id="WP_126414390.1">
    <property type="nucleotide sequence ID" value="NZ_JASPER010000032.1"/>
</dbReference>
<feature type="region of interest" description="Disordered" evidence="1">
    <location>
        <begin position="1"/>
        <end position="32"/>
    </location>
</feature>
<keyword evidence="2" id="KW-0472">Membrane</keyword>
<dbReference type="EMBL" id="LR134477">
    <property type="protein sequence ID" value="VEI16878.1"/>
    <property type="molecule type" value="Genomic_DNA"/>
</dbReference>
<evidence type="ECO:0000313" key="4">
    <source>
        <dbReference type="Proteomes" id="UP000268658"/>
    </source>
</evidence>
<dbReference type="Proteomes" id="UP000268658">
    <property type="component" value="Chromosome"/>
</dbReference>
<evidence type="ECO:0000256" key="2">
    <source>
        <dbReference type="SAM" id="Phobius"/>
    </source>
</evidence>
<dbReference type="KEGG" id="avc:NCTC10951_01905"/>